<dbReference type="InterPro" id="IPR025944">
    <property type="entry name" value="Sigma_54_int_dom_CS"/>
</dbReference>
<keyword evidence="2" id="KW-0067">ATP-binding</keyword>
<keyword evidence="6" id="KW-0597">Phosphoprotein</keyword>
<name>A0A495MAT4_9FLAO</name>
<gene>
    <name evidence="9" type="ORF">CLV94_1977</name>
</gene>
<organism evidence="9 10">
    <name type="scientific">Flavobacterium endophyticum</name>
    <dbReference type="NCBI Taxonomy" id="1540163"/>
    <lineage>
        <taxon>Bacteria</taxon>
        <taxon>Pseudomonadati</taxon>
        <taxon>Bacteroidota</taxon>
        <taxon>Flavobacteriia</taxon>
        <taxon>Flavobacteriales</taxon>
        <taxon>Flavobacteriaceae</taxon>
        <taxon>Flavobacterium</taxon>
    </lineage>
</organism>
<dbReference type="SMART" id="SM00448">
    <property type="entry name" value="REC"/>
    <property type="match status" value="1"/>
</dbReference>
<evidence type="ECO:0000313" key="10">
    <source>
        <dbReference type="Proteomes" id="UP000277579"/>
    </source>
</evidence>
<dbReference type="Pfam" id="PF25601">
    <property type="entry name" value="AAA_lid_14"/>
    <property type="match status" value="1"/>
</dbReference>
<dbReference type="Pfam" id="PF00158">
    <property type="entry name" value="Sigma54_activat"/>
    <property type="match status" value="1"/>
</dbReference>
<dbReference type="InterPro" id="IPR025662">
    <property type="entry name" value="Sigma_54_int_dom_ATP-bd_1"/>
</dbReference>
<dbReference type="Gene3D" id="1.10.8.60">
    <property type="match status" value="1"/>
</dbReference>
<accession>A0A495MAT4</accession>
<evidence type="ECO:0000256" key="4">
    <source>
        <dbReference type="ARBA" id="ARBA00023125"/>
    </source>
</evidence>
<dbReference type="InterPro" id="IPR009057">
    <property type="entry name" value="Homeodomain-like_sf"/>
</dbReference>
<dbReference type="SUPFAM" id="SSF52540">
    <property type="entry name" value="P-loop containing nucleoside triphosphate hydrolases"/>
    <property type="match status" value="1"/>
</dbReference>
<evidence type="ECO:0000259" key="7">
    <source>
        <dbReference type="PROSITE" id="PS50045"/>
    </source>
</evidence>
<dbReference type="InterPro" id="IPR003593">
    <property type="entry name" value="AAA+_ATPase"/>
</dbReference>
<dbReference type="EMBL" id="RBLC01000002">
    <property type="protein sequence ID" value="RKS23074.1"/>
    <property type="molecule type" value="Genomic_DNA"/>
</dbReference>
<dbReference type="GO" id="GO:0043565">
    <property type="term" value="F:sequence-specific DNA binding"/>
    <property type="evidence" value="ECO:0007669"/>
    <property type="project" value="InterPro"/>
</dbReference>
<dbReference type="CDD" id="cd00009">
    <property type="entry name" value="AAA"/>
    <property type="match status" value="1"/>
</dbReference>
<evidence type="ECO:0000256" key="3">
    <source>
        <dbReference type="ARBA" id="ARBA00023015"/>
    </source>
</evidence>
<dbReference type="PROSITE" id="PS50045">
    <property type="entry name" value="SIGMA54_INTERACT_4"/>
    <property type="match status" value="1"/>
</dbReference>
<evidence type="ECO:0000256" key="5">
    <source>
        <dbReference type="ARBA" id="ARBA00023163"/>
    </source>
</evidence>
<dbReference type="PROSITE" id="PS00676">
    <property type="entry name" value="SIGMA54_INTERACT_2"/>
    <property type="match status" value="1"/>
</dbReference>
<dbReference type="InterPro" id="IPR011006">
    <property type="entry name" value="CheY-like_superfamily"/>
</dbReference>
<comment type="caution">
    <text evidence="9">The sequence shown here is derived from an EMBL/GenBank/DDBJ whole genome shotgun (WGS) entry which is preliminary data.</text>
</comment>
<dbReference type="RefSeq" id="WP_121376303.1">
    <property type="nucleotide sequence ID" value="NZ_RBLC01000002.1"/>
</dbReference>
<sequence>MKKILIIDDEEKLRSLMARIIGLEGFEVVEAGDCKSGLKKLEQQLFDVVLCDVKLPDGNGVDLTIAIKEKSPQTEVILLTAYGNIPDGVQAIKNGAFDYIVKGDDNNKIIPLLHRAIEKSNLTQRIAQLEAKLDTKLSFDGIIGSSKSLQQSIELARKVAPTDTTVLLTGETGTGKEVFASAIHQSSLRKNQPFVAINCSAFSHDLLESEMFGHIAGSFTGASKDKKGLFEEANNGTIFLDEVGEMALDLQAKLLRVIENGEFIKVGESKPTKVNVRIIAATNRDLAKEIEAGHFRQDLFYRLSVFQIQLPALRERVADIEPLANHFLHFFALKTNKKIKSFSGEFIQLLKLHTWPGNIRELKNVLERSVILETENILTTDCLPLEIQQLKASETTGEAPVLSAFSLASAEKIHIQKVLNYTNHNKTETAKLLNIALTTLYRKLEEYKIS</sequence>
<keyword evidence="5" id="KW-0804">Transcription</keyword>
<feature type="domain" description="Response regulatory" evidence="8">
    <location>
        <begin position="3"/>
        <end position="117"/>
    </location>
</feature>
<dbReference type="InterPro" id="IPR002197">
    <property type="entry name" value="HTH_Fis"/>
</dbReference>
<evidence type="ECO:0000256" key="2">
    <source>
        <dbReference type="ARBA" id="ARBA00022840"/>
    </source>
</evidence>
<dbReference type="Pfam" id="PF00072">
    <property type="entry name" value="Response_reg"/>
    <property type="match status" value="1"/>
</dbReference>
<dbReference type="GO" id="GO:0006355">
    <property type="term" value="P:regulation of DNA-templated transcription"/>
    <property type="evidence" value="ECO:0007669"/>
    <property type="project" value="InterPro"/>
</dbReference>
<dbReference type="InterPro" id="IPR001789">
    <property type="entry name" value="Sig_transdc_resp-reg_receiver"/>
</dbReference>
<dbReference type="AlphaFoldDB" id="A0A495MAT4"/>
<reference evidence="9 10" key="1">
    <citation type="submission" date="2018-10" db="EMBL/GenBank/DDBJ databases">
        <title>Genomic Encyclopedia of Archaeal and Bacterial Type Strains, Phase II (KMG-II): from individual species to whole genera.</title>
        <authorList>
            <person name="Goeker M."/>
        </authorList>
    </citation>
    <scope>NUCLEOTIDE SEQUENCE [LARGE SCALE GENOMIC DNA]</scope>
    <source>
        <strain evidence="9 10">DSM 29537</strain>
    </source>
</reference>
<dbReference type="Pfam" id="PF02954">
    <property type="entry name" value="HTH_8"/>
    <property type="match status" value="1"/>
</dbReference>
<dbReference type="PROSITE" id="PS00688">
    <property type="entry name" value="SIGMA54_INTERACT_3"/>
    <property type="match status" value="1"/>
</dbReference>
<protein>
    <submittedName>
        <fullName evidence="9">DNA-binding NtrC family response regulator</fullName>
    </submittedName>
</protein>
<evidence type="ECO:0000256" key="1">
    <source>
        <dbReference type="ARBA" id="ARBA00022741"/>
    </source>
</evidence>
<proteinExistence type="predicted"/>
<dbReference type="PROSITE" id="PS50110">
    <property type="entry name" value="RESPONSE_REGULATORY"/>
    <property type="match status" value="1"/>
</dbReference>
<keyword evidence="3" id="KW-0805">Transcription regulation</keyword>
<dbReference type="Gene3D" id="3.40.50.2300">
    <property type="match status" value="1"/>
</dbReference>
<keyword evidence="10" id="KW-1185">Reference proteome</keyword>
<dbReference type="InterPro" id="IPR002078">
    <property type="entry name" value="Sigma_54_int"/>
</dbReference>
<dbReference type="Proteomes" id="UP000277579">
    <property type="component" value="Unassembled WGS sequence"/>
</dbReference>
<dbReference type="FunFam" id="3.40.50.300:FF:000006">
    <property type="entry name" value="DNA-binding transcriptional regulator NtrC"/>
    <property type="match status" value="1"/>
</dbReference>
<dbReference type="InterPro" id="IPR025943">
    <property type="entry name" value="Sigma_54_int_dom_ATP-bd_2"/>
</dbReference>
<dbReference type="PANTHER" id="PTHR32071:SF121">
    <property type="entry name" value="SIGMA L-DEPENDENT TRANSCRIPTIONAL REGULATOR YQIR-RELATED"/>
    <property type="match status" value="1"/>
</dbReference>
<dbReference type="PROSITE" id="PS00675">
    <property type="entry name" value="SIGMA54_INTERACT_1"/>
    <property type="match status" value="1"/>
</dbReference>
<feature type="modified residue" description="4-aspartylphosphate" evidence="6">
    <location>
        <position position="52"/>
    </location>
</feature>
<dbReference type="SUPFAM" id="SSF52172">
    <property type="entry name" value="CheY-like"/>
    <property type="match status" value="1"/>
</dbReference>
<dbReference type="Gene3D" id="3.40.50.300">
    <property type="entry name" value="P-loop containing nucleotide triphosphate hydrolases"/>
    <property type="match status" value="1"/>
</dbReference>
<keyword evidence="4 9" id="KW-0238">DNA-binding</keyword>
<dbReference type="SMART" id="SM00382">
    <property type="entry name" value="AAA"/>
    <property type="match status" value="1"/>
</dbReference>
<dbReference type="GO" id="GO:0005524">
    <property type="term" value="F:ATP binding"/>
    <property type="evidence" value="ECO:0007669"/>
    <property type="project" value="UniProtKB-KW"/>
</dbReference>
<dbReference type="InterPro" id="IPR058031">
    <property type="entry name" value="AAA_lid_NorR"/>
</dbReference>
<dbReference type="SUPFAM" id="SSF46689">
    <property type="entry name" value="Homeodomain-like"/>
    <property type="match status" value="1"/>
</dbReference>
<dbReference type="OrthoDB" id="5401077at2"/>
<keyword evidence="1" id="KW-0547">Nucleotide-binding</keyword>
<feature type="domain" description="Sigma-54 factor interaction" evidence="7">
    <location>
        <begin position="142"/>
        <end position="371"/>
    </location>
</feature>
<dbReference type="PANTHER" id="PTHR32071">
    <property type="entry name" value="TRANSCRIPTIONAL REGULATORY PROTEIN"/>
    <property type="match status" value="1"/>
</dbReference>
<dbReference type="GO" id="GO:0000160">
    <property type="term" value="P:phosphorelay signal transduction system"/>
    <property type="evidence" value="ECO:0007669"/>
    <property type="project" value="InterPro"/>
</dbReference>
<evidence type="ECO:0000313" key="9">
    <source>
        <dbReference type="EMBL" id="RKS23074.1"/>
    </source>
</evidence>
<evidence type="ECO:0000259" key="8">
    <source>
        <dbReference type="PROSITE" id="PS50110"/>
    </source>
</evidence>
<dbReference type="Gene3D" id="1.10.10.60">
    <property type="entry name" value="Homeodomain-like"/>
    <property type="match status" value="1"/>
</dbReference>
<evidence type="ECO:0000256" key="6">
    <source>
        <dbReference type="PROSITE-ProRule" id="PRU00169"/>
    </source>
</evidence>
<dbReference type="InterPro" id="IPR027417">
    <property type="entry name" value="P-loop_NTPase"/>
</dbReference>